<accession>A0A1T5C612</accession>
<evidence type="ECO:0000313" key="2">
    <source>
        <dbReference type="Proteomes" id="UP000190150"/>
    </source>
</evidence>
<gene>
    <name evidence="1" type="ORF">SAMN05660841_01151</name>
</gene>
<name>A0A1T5C612_9SPHI</name>
<protein>
    <submittedName>
        <fullName evidence="1">Uncharacterized protein</fullName>
    </submittedName>
</protein>
<proteinExistence type="predicted"/>
<dbReference type="STRING" id="1513896.SAMN05660841_01151"/>
<evidence type="ECO:0000313" key="1">
    <source>
        <dbReference type="EMBL" id="SKB54874.1"/>
    </source>
</evidence>
<organism evidence="1 2">
    <name type="scientific">Sphingobacterium nematocida</name>
    <dbReference type="NCBI Taxonomy" id="1513896"/>
    <lineage>
        <taxon>Bacteria</taxon>
        <taxon>Pseudomonadati</taxon>
        <taxon>Bacteroidota</taxon>
        <taxon>Sphingobacteriia</taxon>
        <taxon>Sphingobacteriales</taxon>
        <taxon>Sphingobacteriaceae</taxon>
        <taxon>Sphingobacterium</taxon>
    </lineage>
</organism>
<dbReference type="EMBL" id="FUZF01000003">
    <property type="protein sequence ID" value="SKB54874.1"/>
    <property type="molecule type" value="Genomic_DNA"/>
</dbReference>
<keyword evidence="2" id="KW-1185">Reference proteome</keyword>
<sequence length="57" mass="6494">MELNKKLLIERLSSKLELQGRFLCDYFIGDEVKSHLIEFVKSLKYHVIGPIAGSATN</sequence>
<dbReference type="AlphaFoldDB" id="A0A1T5C612"/>
<dbReference type="Proteomes" id="UP000190150">
    <property type="component" value="Unassembled WGS sequence"/>
</dbReference>
<reference evidence="2" key="1">
    <citation type="submission" date="2017-02" db="EMBL/GenBank/DDBJ databases">
        <authorList>
            <person name="Varghese N."/>
            <person name="Submissions S."/>
        </authorList>
    </citation>
    <scope>NUCLEOTIDE SEQUENCE [LARGE SCALE GENOMIC DNA]</scope>
    <source>
        <strain evidence="2">DSM 24091</strain>
    </source>
</reference>
<dbReference type="RefSeq" id="WP_176140995.1">
    <property type="nucleotide sequence ID" value="NZ_FUZF01000003.1"/>
</dbReference>